<organism evidence="1 2">
    <name type="scientific">Candidatus Lokiarchaeum ossiferum</name>
    <dbReference type="NCBI Taxonomy" id="2951803"/>
    <lineage>
        <taxon>Archaea</taxon>
        <taxon>Promethearchaeati</taxon>
        <taxon>Promethearchaeota</taxon>
        <taxon>Promethearchaeia</taxon>
        <taxon>Promethearchaeales</taxon>
        <taxon>Promethearchaeaceae</taxon>
        <taxon>Candidatus Lokiarchaeum</taxon>
    </lineage>
</organism>
<proteinExistence type="predicted"/>
<dbReference type="EMBL" id="CP104013">
    <property type="protein sequence ID" value="UYP46577.1"/>
    <property type="molecule type" value="Genomic_DNA"/>
</dbReference>
<protein>
    <recommendedName>
        <fullName evidence="3">Alginate lyase domain-containing protein</fullName>
    </recommendedName>
</protein>
<keyword evidence="2" id="KW-1185">Reference proteome</keyword>
<reference evidence="1" key="1">
    <citation type="submission" date="2022-09" db="EMBL/GenBank/DDBJ databases">
        <title>Actin cytoskeleton and complex cell architecture in an #Asgard archaeon.</title>
        <authorList>
            <person name="Ponce Toledo R.I."/>
            <person name="Schleper C."/>
            <person name="Rodrigues Oliveira T."/>
            <person name="Wollweber F."/>
            <person name="Xu J."/>
            <person name="Rittmann S."/>
            <person name="Klingl A."/>
            <person name="Pilhofer M."/>
        </authorList>
    </citation>
    <scope>NUCLEOTIDE SEQUENCE</scope>
    <source>
        <strain evidence="1">B-35</strain>
    </source>
</reference>
<gene>
    <name evidence="1" type="ORF">NEF87_002862</name>
</gene>
<accession>A0ABY6HST8</accession>
<evidence type="ECO:0000313" key="2">
    <source>
        <dbReference type="Proteomes" id="UP001208689"/>
    </source>
</evidence>
<evidence type="ECO:0008006" key="3">
    <source>
        <dbReference type="Google" id="ProtNLM"/>
    </source>
</evidence>
<sequence length="512" mass="59239">MRVRNRTSIKIKTIFTILLIFSPFTFFTALGIRVASIYDDMLSFQYEVGQPNPDEDFLYPTANYTRMNAMARVYDYLYQKNHLPLNFTATCDYVDENYTEVASYQFSDNGALWTGIPMAGWVFHYVAAQNEGNVTDIAYALEVIQRMVNGFSMLMIVPNGGLGPEYSGILARGWAGPEHKDIHPSLFQDHIRHFNGTGDYSNYRWRGHTSNDEYAGFYLGLAVCLKYVEDPYVQTTVGLIVEQLANYMRQTNFLGINGPGGPSGVEQKARVYTGGYWVSLLLKMAAMVNPEEYEEDYYHYVAAEMGSLAAAESADTESMANYYAYNFAHCVVFAFLLLEGTETKIGQHYYNHYFDSLRTYTQYHRNPWFNVIFLALSAKPGDYPIIERDIEDQLLRMQINHFPDRHYPTLPVPDSYERNMEIPAIEEDLKDHNWWTLYKLLFIETDWQETYYTKPLTVEYMRSSHFIWEKNPWELGSSSNNTLHEEPGATFFTPYWIGRAFGFIQPTGIRVI</sequence>
<name>A0ABY6HST8_9ARCH</name>
<evidence type="ECO:0000313" key="1">
    <source>
        <dbReference type="EMBL" id="UYP46577.1"/>
    </source>
</evidence>
<dbReference type="Proteomes" id="UP001208689">
    <property type="component" value="Chromosome"/>
</dbReference>